<dbReference type="EMBL" id="AVBG01000006">
    <property type="protein sequence ID" value="KGP91482.1"/>
    <property type="molecule type" value="Genomic_DNA"/>
</dbReference>
<evidence type="ECO:0000256" key="1">
    <source>
        <dbReference type="SAM" id="MobiDB-lite"/>
    </source>
</evidence>
<name>A0A0A2UT58_9BACI</name>
<sequence>MRTPFKAPTLMFLILSIVVLPTLSFANSVSAEDFGPSDWTQYRMNPDNNPVFHNDFEEQLNMIIDTNDQIRSTPVIVGNNVYIGNHNTGDIYSYNLIEEKMNWQAQAPNWIHSETIYVDDQLFVGYGNRFGGPDGVRGTGESGMLSLDPETGEILWNFKTKGEVMPTPAYHDRTVYITTGDDHLYAVDPKDGTEKWKLKLGHVVSMSSPNIKDGILYVGAGRPTPYTFFAIDLSAQEVLWKTEFNNVYAGLDDVPPAIYKDDLVITTALEPSEKGLDYPEHFMYAMDLETGEVVWKESFGSGEMVQNNKSGAPMIYKDKIFVGSPITRTFYAYDAKSGEQSWSYESNINKAPPVADQDVVYFTDAEGFVYAFNTEDGELLGKKELGGTLAPSGPVLMNNHLITGSQDSNVYVMPTSEVTGIDEEKNENGQKEGEQETEETFSTTWIISIIVGAILAFALIMYGIRKVKK</sequence>
<feature type="region of interest" description="Disordered" evidence="1">
    <location>
        <begin position="418"/>
        <end position="438"/>
    </location>
</feature>
<dbReference type="eggNOG" id="COG1520">
    <property type="taxonomic scope" value="Bacteria"/>
</dbReference>
<dbReference type="STRING" id="1385513.N780_19985"/>
<evidence type="ECO:0000256" key="3">
    <source>
        <dbReference type="SAM" id="SignalP"/>
    </source>
</evidence>
<keyword evidence="3" id="KW-0732">Signal</keyword>
<feature type="domain" description="Pyrrolo-quinoline quinone repeat" evidence="4">
    <location>
        <begin position="284"/>
        <end position="382"/>
    </location>
</feature>
<evidence type="ECO:0000259" key="4">
    <source>
        <dbReference type="Pfam" id="PF13360"/>
    </source>
</evidence>
<keyword evidence="2" id="KW-0812">Transmembrane</keyword>
<comment type="caution">
    <text evidence="5">The sequence shown here is derived from an EMBL/GenBank/DDBJ whole genome shotgun (WGS) entry which is preliminary data.</text>
</comment>
<organism evidence="5 6">
    <name type="scientific">Pontibacillus chungwhensis BH030062</name>
    <dbReference type="NCBI Taxonomy" id="1385513"/>
    <lineage>
        <taxon>Bacteria</taxon>
        <taxon>Bacillati</taxon>
        <taxon>Bacillota</taxon>
        <taxon>Bacilli</taxon>
        <taxon>Bacillales</taxon>
        <taxon>Bacillaceae</taxon>
        <taxon>Pontibacillus</taxon>
    </lineage>
</organism>
<dbReference type="InterPro" id="IPR011047">
    <property type="entry name" value="Quinoprotein_ADH-like_sf"/>
</dbReference>
<feature type="domain" description="Pyrrolo-quinoline quinone repeat" evidence="4">
    <location>
        <begin position="139"/>
        <end position="241"/>
    </location>
</feature>
<dbReference type="InterPro" id="IPR002372">
    <property type="entry name" value="PQQ_rpt_dom"/>
</dbReference>
<evidence type="ECO:0000313" key="6">
    <source>
        <dbReference type="Proteomes" id="UP000030153"/>
    </source>
</evidence>
<dbReference type="PANTHER" id="PTHR34512">
    <property type="entry name" value="CELL SURFACE PROTEIN"/>
    <property type="match status" value="1"/>
</dbReference>
<dbReference type="SUPFAM" id="SSF50998">
    <property type="entry name" value="Quinoprotein alcohol dehydrogenase-like"/>
    <property type="match status" value="2"/>
</dbReference>
<dbReference type="Proteomes" id="UP000030153">
    <property type="component" value="Unassembled WGS sequence"/>
</dbReference>
<evidence type="ECO:0000313" key="5">
    <source>
        <dbReference type="EMBL" id="KGP91482.1"/>
    </source>
</evidence>
<dbReference type="SMART" id="SM00564">
    <property type="entry name" value="PQQ"/>
    <property type="match status" value="7"/>
</dbReference>
<keyword evidence="6" id="KW-1185">Reference proteome</keyword>
<evidence type="ECO:0000256" key="2">
    <source>
        <dbReference type="SAM" id="Phobius"/>
    </source>
</evidence>
<keyword evidence="2" id="KW-1133">Transmembrane helix</keyword>
<keyword evidence="2" id="KW-0472">Membrane</keyword>
<dbReference type="Gene3D" id="2.130.10.10">
    <property type="entry name" value="YVTN repeat-like/Quinoprotein amine dehydrogenase"/>
    <property type="match status" value="2"/>
</dbReference>
<protein>
    <recommendedName>
        <fullName evidence="4">Pyrrolo-quinoline quinone repeat domain-containing protein</fullName>
    </recommendedName>
</protein>
<dbReference type="InterPro" id="IPR015943">
    <property type="entry name" value="WD40/YVTN_repeat-like_dom_sf"/>
</dbReference>
<proteinExistence type="predicted"/>
<feature type="compositionally biased region" description="Basic and acidic residues" evidence="1">
    <location>
        <begin position="422"/>
        <end position="434"/>
    </location>
</feature>
<accession>A0A0A2UT58</accession>
<dbReference type="InterPro" id="IPR018391">
    <property type="entry name" value="PQQ_b-propeller_rpt"/>
</dbReference>
<feature type="transmembrane region" description="Helical" evidence="2">
    <location>
        <begin position="445"/>
        <end position="464"/>
    </location>
</feature>
<gene>
    <name evidence="5" type="ORF">N780_19985</name>
</gene>
<dbReference type="PANTHER" id="PTHR34512:SF30">
    <property type="entry name" value="OUTER MEMBRANE PROTEIN ASSEMBLY FACTOR BAMB"/>
    <property type="match status" value="1"/>
</dbReference>
<dbReference type="AlphaFoldDB" id="A0A0A2UT58"/>
<feature type="chain" id="PRO_5002006271" description="Pyrrolo-quinoline quinone repeat domain-containing protein" evidence="3">
    <location>
        <begin position="32"/>
        <end position="469"/>
    </location>
</feature>
<dbReference type="Pfam" id="PF13360">
    <property type="entry name" value="PQQ_2"/>
    <property type="match status" value="2"/>
</dbReference>
<feature type="signal peptide" evidence="3">
    <location>
        <begin position="1"/>
        <end position="31"/>
    </location>
</feature>
<reference evidence="5 6" key="1">
    <citation type="submission" date="2013-08" db="EMBL/GenBank/DDBJ databases">
        <title>Genome of Pontibacillus chungwhensis.</title>
        <authorList>
            <person name="Wang Q."/>
            <person name="Wang G."/>
        </authorList>
    </citation>
    <scope>NUCLEOTIDE SEQUENCE [LARGE SCALE GENOMIC DNA]</scope>
    <source>
        <strain evidence="5 6">BH030062</strain>
    </source>
</reference>